<sequence>MNKHKWKSLIIAIAIPEIVGAVSGLISSPAMMQQSETLLMPPFQPPAWIFPIVWPILYLLMGIASWLVWQDNSDESKRSLGLYAVQLFFNFLWPIAFFNLEWRLFSFFWLLALIVLVFLTMRAFWRIDRRAGWLLVPYLVWCCFAAYLNIGIYLLNN</sequence>
<protein>
    <submittedName>
        <fullName evidence="7">Tryptophan-rich sensory protein</fullName>
    </submittedName>
</protein>
<gene>
    <name evidence="7" type="ORF">IAB00_01410</name>
</gene>
<dbReference type="Proteomes" id="UP000824124">
    <property type="component" value="Unassembled WGS sequence"/>
</dbReference>
<dbReference type="PIRSF" id="PIRSF005859">
    <property type="entry name" value="PBR"/>
    <property type="match status" value="1"/>
</dbReference>
<dbReference type="AlphaFoldDB" id="A0A9D1HJK8"/>
<dbReference type="PANTHER" id="PTHR10057">
    <property type="entry name" value="PERIPHERAL-TYPE BENZODIAZEPINE RECEPTOR"/>
    <property type="match status" value="1"/>
</dbReference>
<evidence type="ECO:0000256" key="1">
    <source>
        <dbReference type="ARBA" id="ARBA00004141"/>
    </source>
</evidence>
<keyword evidence="3 6" id="KW-0812">Transmembrane</keyword>
<evidence type="ECO:0000313" key="7">
    <source>
        <dbReference type="EMBL" id="HIU09905.1"/>
    </source>
</evidence>
<comment type="similarity">
    <text evidence="2">Belongs to the TspO/BZRP family.</text>
</comment>
<feature type="transmembrane region" description="Helical" evidence="6">
    <location>
        <begin position="9"/>
        <end position="28"/>
    </location>
</feature>
<comment type="caution">
    <text evidence="7">The sequence shown here is derived from an EMBL/GenBank/DDBJ whole genome shotgun (WGS) entry which is preliminary data.</text>
</comment>
<evidence type="ECO:0000256" key="4">
    <source>
        <dbReference type="ARBA" id="ARBA00022989"/>
    </source>
</evidence>
<keyword evidence="5 6" id="KW-0472">Membrane</keyword>
<organism evidence="7 8">
    <name type="scientific">Candidatus Avidehalobacter gallistercoris</name>
    <dbReference type="NCBI Taxonomy" id="2840694"/>
    <lineage>
        <taxon>Bacteria</taxon>
        <taxon>Bacillati</taxon>
        <taxon>Bacillota</taxon>
        <taxon>Clostridia</taxon>
        <taxon>Eubacteriales</taxon>
        <taxon>Peptococcaceae</taxon>
        <taxon>Peptococcaceae incertae sedis</taxon>
        <taxon>Candidatus Avidehalobacter</taxon>
    </lineage>
</organism>
<feature type="transmembrane region" description="Helical" evidence="6">
    <location>
        <begin position="80"/>
        <end position="98"/>
    </location>
</feature>
<keyword evidence="4 6" id="KW-1133">Transmembrane helix</keyword>
<name>A0A9D1HJK8_9FIRM</name>
<dbReference type="FunFam" id="1.20.1260.100:FF:000001">
    <property type="entry name" value="translocator protein 2"/>
    <property type="match status" value="1"/>
</dbReference>
<comment type="subcellular location">
    <subcellularLocation>
        <location evidence="1">Membrane</location>
        <topology evidence="1">Multi-pass membrane protein</topology>
    </subcellularLocation>
</comment>
<dbReference type="InterPro" id="IPR004307">
    <property type="entry name" value="TspO_MBR"/>
</dbReference>
<dbReference type="PANTHER" id="PTHR10057:SF0">
    <property type="entry name" value="TRANSLOCATOR PROTEIN"/>
    <property type="match status" value="1"/>
</dbReference>
<evidence type="ECO:0000256" key="2">
    <source>
        <dbReference type="ARBA" id="ARBA00007524"/>
    </source>
</evidence>
<dbReference type="EMBL" id="DVMH01000009">
    <property type="protein sequence ID" value="HIU09905.1"/>
    <property type="molecule type" value="Genomic_DNA"/>
</dbReference>
<proteinExistence type="inferred from homology"/>
<dbReference type="Gene3D" id="1.20.1260.100">
    <property type="entry name" value="TspO/MBR protein"/>
    <property type="match status" value="1"/>
</dbReference>
<evidence type="ECO:0000256" key="5">
    <source>
        <dbReference type="ARBA" id="ARBA00023136"/>
    </source>
</evidence>
<evidence type="ECO:0000313" key="8">
    <source>
        <dbReference type="Proteomes" id="UP000824124"/>
    </source>
</evidence>
<evidence type="ECO:0000256" key="3">
    <source>
        <dbReference type="ARBA" id="ARBA00022692"/>
    </source>
</evidence>
<dbReference type="GO" id="GO:0016020">
    <property type="term" value="C:membrane"/>
    <property type="evidence" value="ECO:0007669"/>
    <property type="project" value="UniProtKB-SubCell"/>
</dbReference>
<reference evidence="7" key="2">
    <citation type="journal article" date="2021" name="PeerJ">
        <title>Extensive microbial diversity within the chicken gut microbiome revealed by metagenomics and culture.</title>
        <authorList>
            <person name="Gilroy R."/>
            <person name="Ravi A."/>
            <person name="Getino M."/>
            <person name="Pursley I."/>
            <person name="Horton D.L."/>
            <person name="Alikhan N.F."/>
            <person name="Baker D."/>
            <person name="Gharbi K."/>
            <person name="Hall N."/>
            <person name="Watson M."/>
            <person name="Adriaenssens E.M."/>
            <person name="Foster-Nyarko E."/>
            <person name="Jarju S."/>
            <person name="Secka A."/>
            <person name="Antonio M."/>
            <person name="Oren A."/>
            <person name="Chaudhuri R.R."/>
            <person name="La Ragione R."/>
            <person name="Hildebrand F."/>
            <person name="Pallen M.J."/>
        </authorList>
    </citation>
    <scope>NUCLEOTIDE SEQUENCE</scope>
    <source>
        <strain evidence="7">2830</strain>
    </source>
</reference>
<dbReference type="InterPro" id="IPR038330">
    <property type="entry name" value="TspO/MBR-related_sf"/>
</dbReference>
<feature type="transmembrane region" description="Helical" evidence="6">
    <location>
        <begin position="48"/>
        <end position="68"/>
    </location>
</feature>
<reference evidence="7" key="1">
    <citation type="submission" date="2020-10" db="EMBL/GenBank/DDBJ databases">
        <authorList>
            <person name="Gilroy R."/>
        </authorList>
    </citation>
    <scope>NUCLEOTIDE SEQUENCE</scope>
    <source>
        <strain evidence="7">2830</strain>
    </source>
</reference>
<feature type="transmembrane region" description="Helical" evidence="6">
    <location>
        <begin position="104"/>
        <end position="125"/>
    </location>
</feature>
<accession>A0A9D1HJK8</accession>
<dbReference type="Pfam" id="PF03073">
    <property type="entry name" value="TspO_MBR"/>
    <property type="match status" value="1"/>
</dbReference>
<dbReference type="GO" id="GO:0033013">
    <property type="term" value="P:tetrapyrrole metabolic process"/>
    <property type="evidence" value="ECO:0007669"/>
    <property type="project" value="UniProtKB-ARBA"/>
</dbReference>
<evidence type="ECO:0000256" key="6">
    <source>
        <dbReference type="SAM" id="Phobius"/>
    </source>
</evidence>
<dbReference type="CDD" id="cd15904">
    <property type="entry name" value="TSPO_MBR"/>
    <property type="match status" value="1"/>
</dbReference>
<feature type="transmembrane region" description="Helical" evidence="6">
    <location>
        <begin position="132"/>
        <end position="155"/>
    </location>
</feature>